<feature type="coiled-coil region" evidence="1">
    <location>
        <begin position="325"/>
        <end position="352"/>
    </location>
</feature>
<feature type="region of interest" description="Disordered" evidence="2">
    <location>
        <begin position="1262"/>
        <end position="1284"/>
    </location>
</feature>
<dbReference type="SUPFAM" id="SSF47986">
    <property type="entry name" value="DEATH domain"/>
    <property type="match status" value="3"/>
</dbReference>
<dbReference type="Gene3D" id="2.60.220.30">
    <property type="match status" value="1"/>
</dbReference>
<dbReference type="PANTHER" id="PTHR15077:SF9">
    <property type="entry name" value="C-TERMINAL OF ROC (COR) DOMAIN-CONTAINING PROTEIN"/>
    <property type="match status" value="1"/>
</dbReference>
<dbReference type="GO" id="GO:0042981">
    <property type="term" value="P:regulation of apoptotic process"/>
    <property type="evidence" value="ECO:0007669"/>
    <property type="project" value="InterPro"/>
</dbReference>
<dbReference type="EMBL" id="GG666459">
    <property type="protein sequence ID" value="EEN68974.1"/>
    <property type="molecule type" value="Genomic_DNA"/>
</dbReference>
<feature type="domain" description="Death" evidence="3">
    <location>
        <begin position="1078"/>
        <end position="1161"/>
    </location>
</feature>
<evidence type="ECO:0000256" key="2">
    <source>
        <dbReference type="SAM" id="MobiDB-lite"/>
    </source>
</evidence>
<proteinExistence type="predicted"/>
<evidence type="ECO:0000259" key="4">
    <source>
        <dbReference type="PROSITE" id="PS50209"/>
    </source>
</evidence>
<dbReference type="Pfam" id="PF00531">
    <property type="entry name" value="Death"/>
    <property type="match status" value="2"/>
</dbReference>
<dbReference type="Pfam" id="PF00619">
    <property type="entry name" value="CARD"/>
    <property type="match status" value="1"/>
</dbReference>
<dbReference type="InterPro" id="IPR011029">
    <property type="entry name" value="DEATH-like_dom_sf"/>
</dbReference>
<feature type="domain" description="Death" evidence="3">
    <location>
        <begin position="512"/>
        <end position="550"/>
    </location>
</feature>
<dbReference type="GO" id="GO:0007165">
    <property type="term" value="P:signal transduction"/>
    <property type="evidence" value="ECO:0007669"/>
    <property type="project" value="InterPro"/>
</dbReference>
<dbReference type="InterPro" id="IPR001315">
    <property type="entry name" value="CARD"/>
</dbReference>
<evidence type="ECO:0000313" key="5">
    <source>
        <dbReference type="EMBL" id="EEN68974.1"/>
    </source>
</evidence>
<feature type="coiled-coil region" evidence="1">
    <location>
        <begin position="96"/>
        <end position="153"/>
    </location>
</feature>
<keyword evidence="1" id="KW-0175">Coiled coil</keyword>
<protein>
    <recommendedName>
        <fullName evidence="6">Death domain-containing protein</fullName>
    </recommendedName>
</protein>
<dbReference type="CDD" id="cd01670">
    <property type="entry name" value="Death"/>
    <property type="match status" value="2"/>
</dbReference>
<accession>C3XSQ3</accession>
<dbReference type="CDD" id="cd01671">
    <property type="entry name" value="CARD"/>
    <property type="match status" value="1"/>
</dbReference>
<feature type="region of interest" description="Disordered" evidence="2">
    <location>
        <begin position="1436"/>
        <end position="1493"/>
    </location>
</feature>
<feature type="compositionally biased region" description="Acidic residues" evidence="2">
    <location>
        <begin position="282"/>
        <end position="293"/>
    </location>
</feature>
<reference evidence="5" key="1">
    <citation type="journal article" date="2008" name="Nature">
        <title>The amphioxus genome and the evolution of the chordate karyotype.</title>
        <authorList>
            <consortium name="US DOE Joint Genome Institute (JGI-PGF)"/>
            <person name="Putnam N.H."/>
            <person name="Butts T."/>
            <person name="Ferrier D.E.K."/>
            <person name="Furlong R.F."/>
            <person name="Hellsten U."/>
            <person name="Kawashima T."/>
            <person name="Robinson-Rechavi M."/>
            <person name="Shoguchi E."/>
            <person name="Terry A."/>
            <person name="Yu J.-K."/>
            <person name="Benito-Gutierrez E.L."/>
            <person name="Dubchak I."/>
            <person name="Garcia-Fernandez J."/>
            <person name="Gibson-Brown J.J."/>
            <person name="Grigoriev I.V."/>
            <person name="Horton A.C."/>
            <person name="de Jong P.J."/>
            <person name="Jurka J."/>
            <person name="Kapitonov V.V."/>
            <person name="Kohara Y."/>
            <person name="Kuroki Y."/>
            <person name="Lindquist E."/>
            <person name="Lucas S."/>
            <person name="Osoegawa K."/>
            <person name="Pennacchio L.A."/>
            <person name="Salamov A.A."/>
            <person name="Satou Y."/>
            <person name="Sauka-Spengler T."/>
            <person name="Schmutz J."/>
            <person name="Shin-I T."/>
            <person name="Toyoda A."/>
            <person name="Bronner-Fraser M."/>
            <person name="Fujiyama A."/>
            <person name="Holland L.Z."/>
            <person name="Holland P.W.H."/>
            <person name="Satoh N."/>
            <person name="Rokhsar D.S."/>
        </authorList>
    </citation>
    <scope>NUCLEOTIDE SEQUENCE [LARGE SCALE GENOMIC DNA]</scope>
    <source>
        <strain evidence="5">S238N-H82</strain>
        <tissue evidence="5">Testes</tissue>
    </source>
</reference>
<dbReference type="InterPro" id="IPR000488">
    <property type="entry name" value="Death_dom"/>
</dbReference>
<evidence type="ECO:0000256" key="1">
    <source>
        <dbReference type="SAM" id="Coils"/>
    </source>
</evidence>
<dbReference type="Gene3D" id="1.10.533.10">
    <property type="entry name" value="Death Domain, Fas"/>
    <property type="match status" value="3"/>
</dbReference>
<feature type="compositionally biased region" description="Basic and acidic residues" evidence="2">
    <location>
        <begin position="1468"/>
        <end position="1478"/>
    </location>
</feature>
<feature type="region of interest" description="Disordered" evidence="2">
    <location>
        <begin position="1187"/>
        <end position="1224"/>
    </location>
</feature>
<sequence>MLGFVDQLKQIKEELEKDGSVSEVVKLLKSMLSEGADFSTLYDDVKNGIGSNYMDDFYLKTIDPQDKKQFGSVLVLIPYICDISEEAVIKMKELFSRAIKERRQKTETNVDNEEQERSTIVVQNPKQEYPSKVDILTEEVKKLHRKVDEKFDQMGRQIQQVEGKVDDLDSKVTDIQASMKGTSRQHLPPQAEAGSFPGALVNKPPTDLAECHSYDFSTIYDMTLDKGLDYLKDLRLQGVDASDIRNFGSVLVLIPYLCDRSEEAIGVMTRRPLPPLSQDASSDSEEQNDDVSDDQWAGSEYTVGAGVSDGVSQLQLIQIQNQQAMAVMLKELKELNSKMDRVDKTVKQQAKLIQQTEDIKGRLTSVFSQLEEIRKALELRSETTTALELDNTVSTLQERIRKLLVQNIDTTTLGEIKDIESEVVKLLQQFKGVNDNVKTSLTQMNRHLQQLKGMLLTLTVESLYQPQLSDTIEMVTKEFGSKDCTRFARKLDPEIDTTLCVPPGHLVPQMPELLQLWRDKNGSSATLEVLEQACRKSGLPELADKISRIPGASSSVEFPPISRARRSVHDLTGLETYTRDSEALKMDPAHRDILRKHREFIVRDLNVDRVKGSLIQNEVFRTGDWDYIAAAGRGTRYDKASELMDELPTRGPNAFWCFCEALMIEGYAFLGNPLIEEAKQLPQKVPTQLLAIFLKGKVTSIREEYRMRITSRGVSVMKALKKVGYAKKTGGRTGSEQRAVFPNYICTIKGAESSTDEDVERDLPEQSRSIGAKGGSIVVKDDNTLLSMTIHHGSLRKEKTIRIRLRQSPKSFTMLQKSTQDVAFSFACEIECKPSNLQFHHPVDVTAFITAVPEDDTFLLFGQEVSTLGTKTWRDVSKLCLLERSYSRVSFKLNHFSKYDLVAIGSSIILTLGIKVLLEYLNDKSFPCSFTPYLGAVSRGKYPVTIVCKEGYNVSTSTPSTYRRFGQVRTSEFNLLDEEKLTVTIRHDDLVGECSESYQINRATCDTEEGQAMDLLVKPRTGQGLQAGQVVVSVCRGNEMKKVCFIPLGDQSPAISSPTEEPLSSSQVPRQEQNRPVVRDLFIYIKRKVGMKWKDLAFFLDFDGAEIETIDDRNRDCESRCMDMLEQWHGRQGAFATIEILLRALSKAGIQDVVDGLEIKFPGIAEFKDAGKRVKTDARPKLEGIAEFKDAGKRVKTDARPKSEEQQKTGQNGPMMMMSQDARGHGYSSDVYHASPVLTENLAGRGWTNPNVAAICAIPEDDSGESVVSGSRPPSRATISSGFESTTWAESQRYVTEKQHKETQQELVCLREKADDMDRSVKGLHDKVDSLMRKSRKDKNLILGEFQELHKEHRKLEGSGDINTALKHVEYTIETKCDGRNVEAIRDVKSVVRNLSAELQQNLSASQISAHQFYEALCDKLIVQIIGNNNMKDIGQRVESPKIGGQSLTSGKPRGSEPRSHSVGSGNSRDKQQGEKHIPTAAAYKKKERVTIV</sequence>
<feature type="region of interest" description="Disordered" evidence="2">
    <location>
        <begin position="270"/>
        <end position="296"/>
    </location>
</feature>
<organism>
    <name type="scientific">Branchiostoma floridae</name>
    <name type="common">Florida lancelet</name>
    <name type="synonym">Amphioxus</name>
    <dbReference type="NCBI Taxonomy" id="7739"/>
    <lineage>
        <taxon>Eukaryota</taxon>
        <taxon>Metazoa</taxon>
        <taxon>Chordata</taxon>
        <taxon>Cephalochordata</taxon>
        <taxon>Leptocardii</taxon>
        <taxon>Amphioxiformes</taxon>
        <taxon>Branchiostomatidae</taxon>
        <taxon>Branchiostoma</taxon>
    </lineage>
</organism>
<dbReference type="InterPro" id="IPR016729">
    <property type="entry name" value="FADD"/>
</dbReference>
<feature type="compositionally biased region" description="Basic residues" evidence="2">
    <location>
        <begin position="1484"/>
        <end position="1493"/>
    </location>
</feature>
<feature type="domain" description="CARD" evidence="4">
    <location>
        <begin position="586"/>
        <end position="662"/>
    </location>
</feature>
<dbReference type="PANTHER" id="PTHR15077">
    <property type="entry name" value="FAS-ASSOCIATING DEATH DOMAIN-CONTAINING PROTEIN FADD"/>
    <property type="match status" value="1"/>
</dbReference>
<dbReference type="PROSITE" id="PS50017">
    <property type="entry name" value="DEATH_DOMAIN"/>
    <property type="match status" value="2"/>
</dbReference>
<evidence type="ECO:0000259" key="3">
    <source>
        <dbReference type="PROSITE" id="PS50017"/>
    </source>
</evidence>
<dbReference type="PROSITE" id="PS50209">
    <property type="entry name" value="CARD"/>
    <property type="match status" value="1"/>
</dbReference>
<dbReference type="InParanoid" id="C3XSQ3"/>
<evidence type="ECO:0008006" key="6">
    <source>
        <dbReference type="Google" id="ProtNLM"/>
    </source>
</evidence>
<feature type="compositionally biased region" description="Basic and acidic residues" evidence="2">
    <location>
        <begin position="1187"/>
        <end position="1207"/>
    </location>
</feature>
<dbReference type="SMART" id="SM00114">
    <property type="entry name" value="CARD"/>
    <property type="match status" value="1"/>
</dbReference>
<dbReference type="SMART" id="SM00005">
    <property type="entry name" value="DEATH"/>
    <property type="match status" value="2"/>
</dbReference>
<gene>
    <name evidence="5" type="ORF">BRAFLDRAFT_74750</name>
</gene>
<name>C3XSQ3_BRAFL</name>
<dbReference type="STRING" id="7739.C3XSQ3"/>